<accession>A0AAV7I8Z2</accession>
<evidence type="ECO:0000313" key="3">
    <source>
        <dbReference type="Proteomes" id="UP000826195"/>
    </source>
</evidence>
<protein>
    <recommendedName>
        <fullName evidence="1">Collagenase NC10/endostatin domain-containing protein</fullName>
    </recommendedName>
</protein>
<comment type="caution">
    <text evidence="2">The sequence shown here is derived from an EMBL/GenBank/DDBJ whole genome shotgun (WGS) entry which is preliminary data.</text>
</comment>
<name>A0AAV7I8Z2_COTGL</name>
<proteinExistence type="predicted"/>
<evidence type="ECO:0000259" key="1">
    <source>
        <dbReference type="Pfam" id="PF06482"/>
    </source>
</evidence>
<dbReference type="Proteomes" id="UP000826195">
    <property type="component" value="Unassembled WGS sequence"/>
</dbReference>
<gene>
    <name evidence="2" type="ORF">KQX54_013894</name>
</gene>
<dbReference type="AlphaFoldDB" id="A0AAV7I8Z2"/>
<keyword evidence="3" id="KW-1185">Reference proteome</keyword>
<dbReference type="Pfam" id="PF06482">
    <property type="entry name" value="Endostatin"/>
    <property type="match status" value="1"/>
</dbReference>
<sequence length="104" mass="11769">LRLAALNEPTTGDMHGLSGADFACYRQARRAGLKGTFRAFLSSRVQNIDSIVRPSDRDLPIVNMKGEVLFNSWKEMFNGNDAYFSSNPRIYSFNGKNILTDFTW</sequence>
<reference evidence="2 3" key="1">
    <citation type="journal article" date="2021" name="J. Hered.">
        <title>A chromosome-level genome assembly of the parasitoid wasp, Cotesia glomerata (Hymenoptera: Braconidae).</title>
        <authorList>
            <person name="Pinto B.J."/>
            <person name="Weis J.J."/>
            <person name="Gamble T."/>
            <person name="Ode P.J."/>
            <person name="Paul R."/>
            <person name="Zaspel J.M."/>
        </authorList>
    </citation>
    <scope>NUCLEOTIDE SEQUENCE [LARGE SCALE GENOMIC DNA]</scope>
    <source>
        <strain evidence="2">CgM1</strain>
    </source>
</reference>
<evidence type="ECO:0000313" key="2">
    <source>
        <dbReference type="EMBL" id="KAH0546701.1"/>
    </source>
</evidence>
<dbReference type="InterPro" id="IPR016187">
    <property type="entry name" value="CTDL_fold"/>
</dbReference>
<feature type="domain" description="Collagenase NC10/endostatin" evidence="1">
    <location>
        <begin position="1"/>
        <end position="104"/>
    </location>
</feature>
<dbReference type="Gene3D" id="3.10.100.10">
    <property type="entry name" value="Mannose-Binding Protein A, subunit A"/>
    <property type="match status" value="1"/>
</dbReference>
<dbReference type="SUPFAM" id="SSF56436">
    <property type="entry name" value="C-type lectin-like"/>
    <property type="match status" value="1"/>
</dbReference>
<dbReference type="EMBL" id="JAHXZJ010002237">
    <property type="protein sequence ID" value="KAH0546701.1"/>
    <property type="molecule type" value="Genomic_DNA"/>
</dbReference>
<organism evidence="2 3">
    <name type="scientific">Cotesia glomerata</name>
    <name type="common">Lepidopteran parasitic wasp</name>
    <name type="synonym">Apanteles glomeratus</name>
    <dbReference type="NCBI Taxonomy" id="32391"/>
    <lineage>
        <taxon>Eukaryota</taxon>
        <taxon>Metazoa</taxon>
        <taxon>Ecdysozoa</taxon>
        <taxon>Arthropoda</taxon>
        <taxon>Hexapoda</taxon>
        <taxon>Insecta</taxon>
        <taxon>Pterygota</taxon>
        <taxon>Neoptera</taxon>
        <taxon>Endopterygota</taxon>
        <taxon>Hymenoptera</taxon>
        <taxon>Apocrita</taxon>
        <taxon>Ichneumonoidea</taxon>
        <taxon>Braconidae</taxon>
        <taxon>Microgastrinae</taxon>
        <taxon>Cotesia</taxon>
    </lineage>
</organism>
<feature type="non-terminal residue" evidence="2">
    <location>
        <position position="1"/>
    </location>
</feature>
<dbReference type="InterPro" id="IPR016186">
    <property type="entry name" value="C-type_lectin-like/link_sf"/>
</dbReference>
<dbReference type="InterPro" id="IPR010515">
    <property type="entry name" value="Collagenase_NC10/endostatin"/>
</dbReference>